<name>A0AAJ2HCI9_9MICO</name>
<evidence type="ECO:0000313" key="4">
    <source>
        <dbReference type="EMBL" id="MDS0245070.1"/>
    </source>
</evidence>
<sequence>MHIVLTGAAGYLASWLVPEVLRAPAFAGARLTLVDLAVPHPPSDPRVRVVAGDLGNEAVREAAIDGGVDVVFHLAGILGGAAEADPALARRVNLDATLALWDDLRAVGAGGRVPRVVYASSIAVFGPPLPDPAGDDSPTFPTLVYGAQKRQVEIALEQYSARGWIDGIALRVPGIVARDGADARQRSAFLNRLFFAHARGVDLELPVGPDGTTWLLSARRAAESFVAAALLPPESLGRQRAILLPAQRVRIDALVAALAARHPSSSTRIRHVPDADIEAQFARYPELRTPLADALGFRHDGDLDALIDNALAHPD</sequence>
<accession>A0AAJ2HCI9</accession>
<dbReference type="SUPFAM" id="SSF51735">
    <property type="entry name" value="NAD(P)-binding Rossmann-fold domains"/>
    <property type="match status" value="1"/>
</dbReference>
<protein>
    <submittedName>
        <fullName evidence="4">NAD-dependent epimerase/dehydratase family protein</fullName>
    </submittedName>
</protein>
<dbReference type="EMBL" id="JAHWXH010000001">
    <property type="protein sequence ID" value="MDS0245070.1"/>
    <property type="molecule type" value="Genomic_DNA"/>
</dbReference>
<evidence type="ECO:0000256" key="2">
    <source>
        <dbReference type="ARBA" id="ARBA00023277"/>
    </source>
</evidence>
<dbReference type="InterPro" id="IPR036291">
    <property type="entry name" value="NAD(P)-bd_dom_sf"/>
</dbReference>
<dbReference type="Proteomes" id="UP001183582">
    <property type="component" value="Unassembled WGS sequence"/>
</dbReference>
<proteinExistence type="predicted"/>
<dbReference type="Pfam" id="PF01370">
    <property type="entry name" value="Epimerase"/>
    <property type="match status" value="1"/>
</dbReference>
<dbReference type="Gene3D" id="3.90.25.10">
    <property type="entry name" value="UDP-galactose 4-epimerase, domain 1"/>
    <property type="match status" value="1"/>
</dbReference>
<comment type="caution">
    <text evidence="4">The sequence shown here is derived from an EMBL/GenBank/DDBJ whole genome shotgun (WGS) entry which is preliminary data.</text>
</comment>
<gene>
    <name evidence="4" type="ORF">KZC50_05520</name>
</gene>
<dbReference type="InterPro" id="IPR001509">
    <property type="entry name" value="Epimerase_deHydtase"/>
</dbReference>
<keyword evidence="1" id="KW-0521">NADP</keyword>
<dbReference type="GeneID" id="301457669"/>
<dbReference type="AlphaFoldDB" id="A0AAJ2HCI9"/>
<dbReference type="PANTHER" id="PTHR43103:SF3">
    <property type="entry name" value="ADP-L-GLYCERO-D-MANNO-HEPTOSE-6-EPIMERASE"/>
    <property type="match status" value="1"/>
</dbReference>
<evidence type="ECO:0000313" key="5">
    <source>
        <dbReference type="Proteomes" id="UP001183582"/>
    </source>
</evidence>
<organism evidence="4 5">
    <name type="scientific">Microbacterium aurantiacum</name>
    <dbReference type="NCBI Taxonomy" id="162393"/>
    <lineage>
        <taxon>Bacteria</taxon>
        <taxon>Bacillati</taxon>
        <taxon>Actinomycetota</taxon>
        <taxon>Actinomycetes</taxon>
        <taxon>Micrococcales</taxon>
        <taxon>Microbacteriaceae</taxon>
        <taxon>Microbacterium</taxon>
    </lineage>
</organism>
<dbReference type="RefSeq" id="WP_310890920.1">
    <property type="nucleotide sequence ID" value="NZ_BAAAGR010000001.1"/>
</dbReference>
<reference evidence="4 5" key="1">
    <citation type="submission" date="2021-06" db="EMBL/GenBank/DDBJ databases">
        <title>Genome-based taxonomic framework of Microbacterium strains isolated from marine environment, the description of four new species and reclassification of four preexisting species.</title>
        <authorList>
            <person name="Lee S.D."/>
            <person name="Kim S.-M."/>
            <person name="Byeon Y.-S."/>
            <person name="Yang H.L."/>
            <person name="Kim I.S."/>
        </authorList>
    </citation>
    <scope>NUCLEOTIDE SEQUENCE [LARGE SCALE GENOMIC DNA]</scope>
    <source>
        <strain evidence="4 5">KACC 20514</strain>
    </source>
</reference>
<feature type="domain" description="NAD-dependent epimerase/dehydratase" evidence="3">
    <location>
        <begin position="3"/>
        <end position="191"/>
    </location>
</feature>
<evidence type="ECO:0000259" key="3">
    <source>
        <dbReference type="Pfam" id="PF01370"/>
    </source>
</evidence>
<dbReference type="Gene3D" id="3.40.50.720">
    <property type="entry name" value="NAD(P)-binding Rossmann-like Domain"/>
    <property type="match status" value="1"/>
</dbReference>
<keyword evidence="2" id="KW-0119">Carbohydrate metabolism</keyword>
<evidence type="ECO:0000256" key="1">
    <source>
        <dbReference type="ARBA" id="ARBA00022857"/>
    </source>
</evidence>
<dbReference type="PANTHER" id="PTHR43103">
    <property type="entry name" value="NUCLEOSIDE-DIPHOSPHATE-SUGAR EPIMERASE"/>
    <property type="match status" value="1"/>
</dbReference>